<comment type="similarity">
    <text evidence="1">Belongs to the peptidase C48 family.</text>
</comment>
<keyword evidence="2" id="KW-0645">Protease</keyword>
<dbReference type="Proteomes" id="UP001280121">
    <property type="component" value="Unassembled WGS sequence"/>
</dbReference>
<dbReference type="GO" id="GO:0006508">
    <property type="term" value="P:proteolysis"/>
    <property type="evidence" value="ECO:0007669"/>
    <property type="project" value="UniProtKB-KW"/>
</dbReference>
<feature type="domain" description="Ubiquitin-like protease family profile" evidence="4">
    <location>
        <begin position="29"/>
        <end position="80"/>
    </location>
</feature>
<evidence type="ECO:0000313" key="6">
    <source>
        <dbReference type="Proteomes" id="UP001280121"/>
    </source>
</evidence>
<comment type="caution">
    <text evidence="5">The sequence shown here is derived from an EMBL/GenBank/DDBJ whole genome shotgun (WGS) entry which is preliminary data.</text>
</comment>
<organism evidence="5 6">
    <name type="scientific">Dipteronia dyeriana</name>
    <dbReference type="NCBI Taxonomy" id="168575"/>
    <lineage>
        <taxon>Eukaryota</taxon>
        <taxon>Viridiplantae</taxon>
        <taxon>Streptophyta</taxon>
        <taxon>Embryophyta</taxon>
        <taxon>Tracheophyta</taxon>
        <taxon>Spermatophyta</taxon>
        <taxon>Magnoliopsida</taxon>
        <taxon>eudicotyledons</taxon>
        <taxon>Gunneridae</taxon>
        <taxon>Pentapetalae</taxon>
        <taxon>rosids</taxon>
        <taxon>malvids</taxon>
        <taxon>Sapindales</taxon>
        <taxon>Sapindaceae</taxon>
        <taxon>Hippocastanoideae</taxon>
        <taxon>Acereae</taxon>
        <taxon>Dipteronia</taxon>
    </lineage>
</organism>
<dbReference type="GO" id="GO:0008234">
    <property type="term" value="F:cysteine-type peptidase activity"/>
    <property type="evidence" value="ECO:0007669"/>
    <property type="project" value="InterPro"/>
</dbReference>
<keyword evidence="6" id="KW-1185">Reference proteome</keyword>
<dbReference type="EMBL" id="JANJYI010000005">
    <property type="protein sequence ID" value="KAK2648019.1"/>
    <property type="molecule type" value="Genomic_DNA"/>
</dbReference>
<evidence type="ECO:0000256" key="2">
    <source>
        <dbReference type="ARBA" id="ARBA00022670"/>
    </source>
</evidence>
<dbReference type="InterPro" id="IPR003653">
    <property type="entry name" value="Peptidase_C48_C"/>
</dbReference>
<dbReference type="AlphaFoldDB" id="A0AAD9U615"/>
<dbReference type="Pfam" id="PF02902">
    <property type="entry name" value="Peptidase_C48"/>
    <property type="match status" value="1"/>
</dbReference>
<evidence type="ECO:0000256" key="3">
    <source>
        <dbReference type="ARBA" id="ARBA00022801"/>
    </source>
</evidence>
<dbReference type="InterPro" id="IPR038765">
    <property type="entry name" value="Papain-like_cys_pep_sf"/>
</dbReference>
<proteinExistence type="inferred from homology"/>
<sequence length="87" mass="9768">MLSDAGFHTARRAGRGAFPQENKPFLASLVHTSTVPQQKKSGNCGPHTLRLIEYLLADRRPFDWSEDDKGIIREKTTVEIFSNSRPA</sequence>
<gene>
    <name evidence="5" type="ORF">Ddye_015508</name>
</gene>
<dbReference type="SUPFAM" id="SSF54001">
    <property type="entry name" value="Cysteine proteinases"/>
    <property type="match status" value="1"/>
</dbReference>
<evidence type="ECO:0000259" key="4">
    <source>
        <dbReference type="Pfam" id="PF02902"/>
    </source>
</evidence>
<evidence type="ECO:0000256" key="1">
    <source>
        <dbReference type="ARBA" id="ARBA00005234"/>
    </source>
</evidence>
<evidence type="ECO:0000313" key="5">
    <source>
        <dbReference type="EMBL" id="KAK2648019.1"/>
    </source>
</evidence>
<name>A0AAD9U615_9ROSI</name>
<protein>
    <recommendedName>
        <fullName evidence="4">Ubiquitin-like protease family profile domain-containing protein</fullName>
    </recommendedName>
</protein>
<accession>A0AAD9U615</accession>
<reference evidence="5" key="1">
    <citation type="journal article" date="2023" name="Plant J.">
        <title>Genome sequences and population genomics provide insights into the demographic history, inbreeding, and mutation load of two 'living fossil' tree species of Dipteronia.</title>
        <authorList>
            <person name="Feng Y."/>
            <person name="Comes H.P."/>
            <person name="Chen J."/>
            <person name="Zhu S."/>
            <person name="Lu R."/>
            <person name="Zhang X."/>
            <person name="Li P."/>
            <person name="Qiu J."/>
            <person name="Olsen K.M."/>
            <person name="Qiu Y."/>
        </authorList>
    </citation>
    <scope>NUCLEOTIDE SEQUENCE</scope>
    <source>
        <strain evidence="5">KIB01</strain>
    </source>
</reference>
<keyword evidence="3" id="KW-0378">Hydrolase</keyword>
<dbReference type="Gene3D" id="3.40.395.10">
    <property type="entry name" value="Adenoviral Proteinase, Chain A"/>
    <property type="match status" value="1"/>
</dbReference>